<dbReference type="AlphaFoldDB" id="A0A136JJP5"/>
<accession>A0A136JJP5</accession>
<name>A0A136JJP5_9PEZI</name>
<evidence type="ECO:0000256" key="1">
    <source>
        <dbReference type="SAM" id="MobiDB-lite"/>
    </source>
</evidence>
<feature type="compositionally biased region" description="Polar residues" evidence="1">
    <location>
        <begin position="94"/>
        <end position="105"/>
    </location>
</feature>
<organism evidence="2 3">
    <name type="scientific">Microdochium bolleyi</name>
    <dbReference type="NCBI Taxonomy" id="196109"/>
    <lineage>
        <taxon>Eukaryota</taxon>
        <taxon>Fungi</taxon>
        <taxon>Dikarya</taxon>
        <taxon>Ascomycota</taxon>
        <taxon>Pezizomycotina</taxon>
        <taxon>Sordariomycetes</taxon>
        <taxon>Xylariomycetidae</taxon>
        <taxon>Xylariales</taxon>
        <taxon>Microdochiaceae</taxon>
        <taxon>Microdochium</taxon>
    </lineage>
</organism>
<proteinExistence type="predicted"/>
<evidence type="ECO:0000313" key="3">
    <source>
        <dbReference type="Proteomes" id="UP000070501"/>
    </source>
</evidence>
<dbReference type="EMBL" id="KQ964245">
    <property type="protein sequence ID" value="KXJ97378.1"/>
    <property type="molecule type" value="Genomic_DNA"/>
</dbReference>
<evidence type="ECO:0000313" key="2">
    <source>
        <dbReference type="EMBL" id="KXJ97378.1"/>
    </source>
</evidence>
<protein>
    <submittedName>
        <fullName evidence="2">Uncharacterized protein</fullName>
    </submittedName>
</protein>
<sequence length="115" mass="13062">MSGGYYKYHCKYWWTLNCENWVYVNGSPCAKCCAEGRENEQLSATIDPWRVSNDVSVPRMEGGAIHYTLMEIINQSESSNERLVRHKARIPTMSLDTSPQVTRTSPDVPALATNF</sequence>
<dbReference type="InParanoid" id="A0A136JJP5"/>
<gene>
    <name evidence="2" type="ORF">Micbo1qcDRAFT_156228</name>
</gene>
<dbReference type="Proteomes" id="UP000070501">
    <property type="component" value="Unassembled WGS sequence"/>
</dbReference>
<feature type="region of interest" description="Disordered" evidence="1">
    <location>
        <begin position="94"/>
        <end position="115"/>
    </location>
</feature>
<reference evidence="3" key="1">
    <citation type="submission" date="2016-02" db="EMBL/GenBank/DDBJ databases">
        <title>Draft genome sequence of Microdochium bolleyi, a fungal endophyte of beachgrass.</title>
        <authorList>
            <consortium name="DOE Joint Genome Institute"/>
            <person name="David A.S."/>
            <person name="May G."/>
            <person name="Haridas S."/>
            <person name="Lim J."/>
            <person name="Wang M."/>
            <person name="Labutti K."/>
            <person name="Lipzen A."/>
            <person name="Barry K."/>
            <person name="Grigoriev I.V."/>
        </authorList>
    </citation>
    <scope>NUCLEOTIDE SEQUENCE [LARGE SCALE GENOMIC DNA]</scope>
    <source>
        <strain evidence="3">J235TASD1</strain>
    </source>
</reference>
<dbReference type="OrthoDB" id="6079484at2759"/>
<keyword evidence="3" id="KW-1185">Reference proteome</keyword>